<feature type="domain" description="SCP" evidence="6">
    <location>
        <begin position="61"/>
        <end position="212"/>
    </location>
</feature>
<dbReference type="Proteomes" id="UP001153620">
    <property type="component" value="Chromosome 1"/>
</dbReference>
<dbReference type="InterPro" id="IPR035940">
    <property type="entry name" value="CAP_sf"/>
</dbReference>
<dbReference type="OrthoDB" id="414826at2759"/>
<sequence length="248" mass="27541">MLKFVLITISIGIASCAIQNYCKTDKCDLESYRHITCDFKDSATFKKGCNEGARIIEFTDDIKQKWVDAHNKYRNKIASGGSPGFNTAANMATMEWDDTLAEYAILNVFRCKIEHDCHNTDDMKHAGQNIFQGYDEDMGANAEVAVNAWYGEISVSTQSDIDNCCDYLRNGHFTQVVRDKANRVGCAGGKFKYQGNDIVYVVCNYSFGNYPSKAYISGPPASKCKTGNNPNYPALCSSAEQIDPNNVD</sequence>
<dbReference type="PIRSF" id="PIRSF038921">
    <property type="entry name" value="P14a"/>
    <property type="match status" value="1"/>
</dbReference>
<dbReference type="Pfam" id="PF00188">
    <property type="entry name" value="CAP"/>
    <property type="match status" value="1"/>
</dbReference>
<dbReference type="PROSITE" id="PS51257">
    <property type="entry name" value="PROKAR_LIPOPROTEIN"/>
    <property type="match status" value="1"/>
</dbReference>
<feature type="chain" id="PRO_5040396946" description="SCP domain-containing protein" evidence="5">
    <location>
        <begin position="17"/>
        <end position="248"/>
    </location>
</feature>
<gene>
    <name evidence="7" type="ORF">CHIRRI_LOCUS1149</name>
</gene>
<dbReference type="CDD" id="cd05380">
    <property type="entry name" value="CAP_euk"/>
    <property type="match status" value="1"/>
</dbReference>
<dbReference type="PANTHER" id="PTHR10334">
    <property type="entry name" value="CYSTEINE-RICH SECRETORY PROTEIN-RELATED"/>
    <property type="match status" value="1"/>
</dbReference>
<proteinExistence type="inferred from homology"/>
<dbReference type="GO" id="GO:0005576">
    <property type="term" value="C:extracellular region"/>
    <property type="evidence" value="ECO:0007669"/>
    <property type="project" value="UniProtKB-SubCell"/>
</dbReference>
<dbReference type="Gene3D" id="3.40.33.10">
    <property type="entry name" value="CAP"/>
    <property type="match status" value="1"/>
</dbReference>
<keyword evidence="3" id="KW-0964">Secreted</keyword>
<reference evidence="7" key="2">
    <citation type="submission" date="2022-10" db="EMBL/GenBank/DDBJ databases">
        <authorList>
            <consortium name="ENA_rothamsted_submissions"/>
            <consortium name="culmorum"/>
            <person name="King R."/>
        </authorList>
    </citation>
    <scope>NUCLEOTIDE SEQUENCE</scope>
</reference>
<keyword evidence="4 5" id="KW-0732">Signal</keyword>
<reference evidence="7" key="1">
    <citation type="submission" date="2022-01" db="EMBL/GenBank/DDBJ databases">
        <authorList>
            <person name="King R."/>
        </authorList>
    </citation>
    <scope>NUCLEOTIDE SEQUENCE</scope>
</reference>
<evidence type="ECO:0000256" key="2">
    <source>
        <dbReference type="ARBA" id="ARBA00009923"/>
    </source>
</evidence>
<dbReference type="InterPro" id="IPR014044">
    <property type="entry name" value="CAP_dom"/>
</dbReference>
<organism evidence="7 8">
    <name type="scientific">Chironomus riparius</name>
    <dbReference type="NCBI Taxonomy" id="315576"/>
    <lineage>
        <taxon>Eukaryota</taxon>
        <taxon>Metazoa</taxon>
        <taxon>Ecdysozoa</taxon>
        <taxon>Arthropoda</taxon>
        <taxon>Hexapoda</taxon>
        <taxon>Insecta</taxon>
        <taxon>Pterygota</taxon>
        <taxon>Neoptera</taxon>
        <taxon>Endopterygota</taxon>
        <taxon>Diptera</taxon>
        <taxon>Nematocera</taxon>
        <taxon>Chironomoidea</taxon>
        <taxon>Chironomidae</taxon>
        <taxon>Chironominae</taxon>
        <taxon>Chironomus</taxon>
    </lineage>
</organism>
<evidence type="ECO:0000259" key="6">
    <source>
        <dbReference type="SMART" id="SM00198"/>
    </source>
</evidence>
<keyword evidence="8" id="KW-1185">Reference proteome</keyword>
<dbReference type="EMBL" id="OU895877">
    <property type="protein sequence ID" value="CAG9798164.1"/>
    <property type="molecule type" value="Genomic_DNA"/>
</dbReference>
<dbReference type="SUPFAM" id="SSF55797">
    <property type="entry name" value="PR-1-like"/>
    <property type="match status" value="1"/>
</dbReference>
<evidence type="ECO:0000256" key="4">
    <source>
        <dbReference type="ARBA" id="ARBA00022729"/>
    </source>
</evidence>
<dbReference type="InterPro" id="IPR001283">
    <property type="entry name" value="CRISP-related"/>
</dbReference>
<comment type="similarity">
    <text evidence="2">Belongs to the CRISP family.</text>
</comment>
<evidence type="ECO:0000256" key="3">
    <source>
        <dbReference type="ARBA" id="ARBA00022525"/>
    </source>
</evidence>
<dbReference type="SMART" id="SM00198">
    <property type="entry name" value="SCP"/>
    <property type="match status" value="1"/>
</dbReference>
<feature type="signal peptide" evidence="5">
    <location>
        <begin position="1"/>
        <end position="16"/>
    </location>
</feature>
<dbReference type="AlphaFoldDB" id="A0A9N9RHQ1"/>
<evidence type="ECO:0000313" key="8">
    <source>
        <dbReference type="Proteomes" id="UP001153620"/>
    </source>
</evidence>
<dbReference type="InterPro" id="IPR034763">
    <property type="entry name" value="P14a_insect"/>
</dbReference>
<evidence type="ECO:0000256" key="5">
    <source>
        <dbReference type="SAM" id="SignalP"/>
    </source>
</evidence>
<evidence type="ECO:0000313" key="7">
    <source>
        <dbReference type="EMBL" id="CAG9798164.1"/>
    </source>
</evidence>
<comment type="subcellular location">
    <subcellularLocation>
        <location evidence="1">Secreted</location>
    </subcellularLocation>
</comment>
<protein>
    <recommendedName>
        <fullName evidence="6">SCP domain-containing protein</fullName>
    </recommendedName>
</protein>
<name>A0A9N9RHQ1_9DIPT</name>
<accession>A0A9N9RHQ1</accession>
<evidence type="ECO:0000256" key="1">
    <source>
        <dbReference type="ARBA" id="ARBA00004613"/>
    </source>
</evidence>